<sequence length="43" mass="4766">MVESKHPDPASFKLLISSFEYNTRCCCSSATSMSLIHEDSPCI</sequence>
<reference evidence="1" key="1">
    <citation type="submission" date="2014-09" db="EMBL/GenBank/DDBJ databases">
        <authorList>
            <person name="Magalhaes I.L.F."/>
            <person name="Oliveira U."/>
            <person name="Santos F.R."/>
            <person name="Vidigal T.H.D.A."/>
            <person name="Brescovit A.D."/>
            <person name="Santos A.J."/>
        </authorList>
    </citation>
    <scope>NUCLEOTIDE SEQUENCE</scope>
    <source>
        <tissue evidence="1">Shoot tissue taken approximately 20 cm above the soil surface</tissue>
    </source>
</reference>
<evidence type="ECO:0000313" key="1">
    <source>
        <dbReference type="EMBL" id="JAD20154.1"/>
    </source>
</evidence>
<organism evidence="1">
    <name type="scientific">Arundo donax</name>
    <name type="common">Giant reed</name>
    <name type="synonym">Donax arundinaceus</name>
    <dbReference type="NCBI Taxonomy" id="35708"/>
    <lineage>
        <taxon>Eukaryota</taxon>
        <taxon>Viridiplantae</taxon>
        <taxon>Streptophyta</taxon>
        <taxon>Embryophyta</taxon>
        <taxon>Tracheophyta</taxon>
        <taxon>Spermatophyta</taxon>
        <taxon>Magnoliopsida</taxon>
        <taxon>Liliopsida</taxon>
        <taxon>Poales</taxon>
        <taxon>Poaceae</taxon>
        <taxon>PACMAD clade</taxon>
        <taxon>Arundinoideae</taxon>
        <taxon>Arundineae</taxon>
        <taxon>Arundo</taxon>
    </lineage>
</organism>
<accession>A0A0A8Y308</accession>
<dbReference type="EMBL" id="GBRH01277741">
    <property type="protein sequence ID" value="JAD20154.1"/>
    <property type="molecule type" value="Transcribed_RNA"/>
</dbReference>
<proteinExistence type="predicted"/>
<dbReference type="AlphaFoldDB" id="A0A0A8Y308"/>
<protein>
    <submittedName>
        <fullName evidence="1">Uncharacterized protein</fullName>
    </submittedName>
</protein>
<name>A0A0A8Y308_ARUDO</name>
<reference evidence="1" key="2">
    <citation type="journal article" date="2015" name="Data Brief">
        <title>Shoot transcriptome of the giant reed, Arundo donax.</title>
        <authorList>
            <person name="Barrero R.A."/>
            <person name="Guerrero F.D."/>
            <person name="Moolhuijzen P."/>
            <person name="Goolsby J.A."/>
            <person name="Tidwell J."/>
            <person name="Bellgard S.E."/>
            <person name="Bellgard M.I."/>
        </authorList>
    </citation>
    <scope>NUCLEOTIDE SEQUENCE</scope>
    <source>
        <tissue evidence="1">Shoot tissue taken approximately 20 cm above the soil surface</tissue>
    </source>
</reference>